<sequence length="1807" mass="196902">MYMYDTHVPYALFIILGNAASTSATHHHYSIDTGANYYFPALDDFLKHSVIKPQIHHSKHKRSIHSTLDADGQHLPHIVLTYNHQGQHILMDLKRNDNLLPDKHFLRYQNSNSTQGRNVVVVKNFTKTEIALCHYQVAVTYSVVFCLFSLFLSMFSCLFTSFPLFCVLCNVMTTIAIVVGIQMKKGSIRDKPQSYVAVSTCNGGINGIVFDGIDTYFIHSGNDGQLHDQHLLFRQSDLLNKNTSCGYDHDHYDEKQAFLKNAAGNVDAMTLNRIDGPEFNRILRYKRSYDDSHVIRGPFNSNKHSSYVELVIVIDNKAYKSFGENMKKVHQHCKDLANIINALYVPLNIFIALVGVVIWNESNEIEITPDADVTLRNFLIYRRTKLVLEHANDNAQLLTKVKFEKGVVGKALKGPICTHEYSGSVSMEHSQIVAVVATTMAHELGHNFGMEHDSPDCKCQDEKCIMSASSTSVVPVHWSSCSIDQLNIAFSRGMNYCLRNKPHKLFDSPQCGNGFVEPGEQCDCGLPAYCENTCCDPHKCMLHGNASCATGECCDLTTCRPKIASTLCRNAENECDLPEYCTGESEYCPIDVFKRDTEECDNGQAYCYEGNCRSHSHQCRILWGPTGENSEPCYLQMNTEGKRGGNCGFNRLNNTYIPCEKEHVACGMLHCRHLNERLEFGMESAAVLSHSFITHDSNIVPCRTALVDLGLQSTDPGLAPNGAKCGDQKMCVDQKCLTIEYLRSTGMGKSCPQNCNANGVCNSRGNCHCNVGFTGSTCMMPGHGGSVDSGPATNPNSHEAFQRFMYIFFFAVIPFLAAFCFIMYYCRNHTLFIGGKLAENMYVSSDPKNVLSFSTSSNFSHTTTSVTHNFCADHIPSSSSSSSITAHYSSSGTSSPLSPKTSVAVERHKLIATTTVTSTPSTLCISTTAICMPANTVTASYVTTSTTPAPIALTARHTQHTVSNDNLIAIDANTNFISTANTSSLSSADRFPLNHKIKLNLSLSKSNYEINMPTKSTSTTNKKTNITKCMSTTPNLNCTFLLSHNKHNNSSDNTQSGFRFNSQNLTPNKHNNTITNNNNNGNSKNNSNNCNNMLKRKLEITDIRLNSTTNPNALIDGTTYIISDDTNSIKTASNRQAPSRTNPNVSSSHQIANALPKSTPSSTDDMNSALLKSPSDSSDALGNGMFGKFKGFTLRPLNDAATLSGNFNGSNVAYVQPTLQDNSVLGIPQRAAPLQPAKQNDSKSSGTLSNKTPVLAASQIGGVAPALPPPNPRPNTRPIISMPVLENSTLNLPLKSVNIANDLQPNRPAPTTPPQPQVPAQSSGSLKPAPPPPVPLHADPKLNIRRDGTIRRIASFLKKDDKVVVKEKAYINREKLRNLEISAPIPVSNKIPPHGESSNSDSEATLTPKEQETKNLVKRAQSMRSPNKKALQTFGSMRQPSAGRPKSAVSSQASLNSLTVRPKSPPPRPPPLKKTSSTTSSGYQLPVASNQRPAEEHAYDDCEVMKDPLKLAGNTLHLKSLDSDNIYAVIDEIPPAAQTLKRSDLIGGSVCSSITSSSDLGLLSEIVNEIEKRNGGDSIYSASTLVSTKNVDDEFENTKEKQQQKQAASVNVNAAQPPATSYLRPTAVNAPIARIAPTKSDLSPSTAFSSFKPSSSNTLVAPPGIHNQNNVKSNQSNQEQQKRSSNRTGSSNRVKNFNKPYNFTQKATLPGSQNAAATSTTIGKGLTTKPAATIQKPKPLSAKPSFNSNNIKKPAVASIVTTNSTVARPVQKPSTVAVATLTQHFEKPTINSTKASTITSSNNSQRK</sequence>
<feature type="disulfide bond" evidence="9">
    <location>
        <begin position="459"/>
        <end position="464"/>
    </location>
</feature>
<feature type="transmembrane region" description="Helical" evidence="11">
    <location>
        <begin position="336"/>
        <end position="359"/>
    </location>
</feature>
<keyword evidence="4" id="KW-0482">Metalloprotease</keyword>
<dbReference type="FunFam" id="4.10.70.10:FF:000001">
    <property type="entry name" value="Disintegrin and metalloproteinase domain-containing protein 22"/>
    <property type="match status" value="1"/>
</dbReference>
<dbReference type="STRING" id="67801.A0A1B0B2R1"/>
<feature type="region of interest" description="Disordered" evidence="10">
    <location>
        <begin position="1596"/>
        <end position="1625"/>
    </location>
</feature>
<feature type="compositionally biased region" description="Low complexity" evidence="10">
    <location>
        <begin position="1068"/>
        <end position="1091"/>
    </location>
</feature>
<feature type="disulfide bond" evidence="9">
    <location>
        <begin position="417"/>
        <end position="497"/>
    </location>
</feature>
<dbReference type="PROSITE" id="PS00022">
    <property type="entry name" value="EGF_1"/>
    <property type="match status" value="1"/>
</dbReference>
<dbReference type="SMART" id="SM00608">
    <property type="entry name" value="ACR"/>
    <property type="match status" value="1"/>
</dbReference>
<keyword evidence="4" id="KW-0378">Hydrolase</keyword>
<keyword evidence="6 8" id="KW-1015">Disulfide bond</keyword>
<evidence type="ECO:0000256" key="11">
    <source>
        <dbReference type="SAM" id="Phobius"/>
    </source>
</evidence>
<evidence type="ECO:0000313" key="15">
    <source>
        <dbReference type="EnsemblMetazoa" id="GPPI017002-PA"/>
    </source>
</evidence>
<comment type="caution">
    <text evidence="8">Lacks conserved residue(s) required for the propagation of feature annotation.</text>
</comment>
<evidence type="ECO:0008006" key="17">
    <source>
        <dbReference type="Google" id="ProtNLM"/>
    </source>
</evidence>
<feature type="disulfide bond" evidence="9">
    <location>
        <begin position="457"/>
        <end position="481"/>
    </location>
</feature>
<evidence type="ECO:0000256" key="2">
    <source>
        <dbReference type="ARBA" id="ARBA00022692"/>
    </source>
</evidence>
<feature type="compositionally biased region" description="Low complexity" evidence="10">
    <location>
        <begin position="1643"/>
        <end position="1656"/>
    </location>
</feature>
<evidence type="ECO:0000256" key="8">
    <source>
        <dbReference type="PROSITE-ProRule" id="PRU00076"/>
    </source>
</evidence>
<evidence type="ECO:0000256" key="7">
    <source>
        <dbReference type="PROSITE-ProRule" id="PRU00068"/>
    </source>
</evidence>
<dbReference type="Gene3D" id="3.40.390.10">
    <property type="entry name" value="Collagenase (Catalytic Domain)"/>
    <property type="match status" value="1"/>
</dbReference>
<evidence type="ECO:0000256" key="4">
    <source>
        <dbReference type="ARBA" id="ARBA00023049"/>
    </source>
</evidence>
<dbReference type="InterPro" id="IPR006586">
    <property type="entry name" value="ADAM_Cys-rich"/>
</dbReference>
<feature type="disulfide bond" evidence="8">
    <location>
        <begin position="769"/>
        <end position="778"/>
    </location>
</feature>
<dbReference type="FunFam" id="3.40.390.10:FF:000002">
    <property type="entry name" value="Disintegrin and metalloproteinase domain-containing protein 22"/>
    <property type="match status" value="1"/>
</dbReference>
<dbReference type="Gene3D" id="2.10.25.10">
    <property type="entry name" value="Laminin"/>
    <property type="match status" value="1"/>
</dbReference>
<evidence type="ECO:0000259" key="13">
    <source>
        <dbReference type="PROSITE" id="PS50214"/>
    </source>
</evidence>
<feature type="compositionally biased region" description="Polar residues" evidence="10">
    <location>
        <begin position="1131"/>
        <end position="1166"/>
    </location>
</feature>
<feature type="domain" description="EGF-like" evidence="12">
    <location>
        <begin position="747"/>
        <end position="779"/>
    </location>
</feature>
<feature type="transmembrane region" description="Helical" evidence="11">
    <location>
        <begin position="804"/>
        <end position="826"/>
    </location>
</feature>
<feature type="domain" description="Peptidase M12B" evidence="14">
    <location>
        <begin position="306"/>
        <end position="502"/>
    </location>
</feature>
<evidence type="ECO:0000256" key="1">
    <source>
        <dbReference type="ARBA" id="ARBA00004167"/>
    </source>
</evidence>
<feature type="compositionally biased region" description="Low complexity" evidence="10">
    <location>
        <begin position="1667"/>
        <end position="1679"/>
    </location>
</feature>
<dbReference type="InterPro" id="IPR034027">
    <property type="entry name" value="Reprolysin_adamalysin"/>
</dbReference>
<dbReference type="EnsemblMetazoa" id="GPPI017002-RA">
    <property type="protein sequence ID" value="GPPI017002-PA"/>
    <property type="gene ID" value="GPPI017002"/>
</dbReference>
<feature type="disulfide bond" evidence="7">
    <location>
        <begin position="568"/>
        <end position="588"/>
    </location>
</feature>
<dbReference type="InterPro" id="IPR001590">
    <property type="entry name" value="Peptidase_M12B"/>
</dbReference>
<dbReference type="Gene3D" id="4.10.70.10">
    <property type="entry name" value="Disintegrin domain"/>
    <property type="match status" value="1"/>
</dbReference>
<reference evidence="15" key="2">
    <citation type="submission" date="2020-05" db="UniProtKB">
        <authorList>
            <consortium name="EnsemblMetazoa"/>
        </authorList>
    </citation>
    <scope>IDENTIFICATION</scope>
    <source>
        <strain evidence="15">IAEA</strain>
    </source>
</reference>
<dbReference type="PANTHER" id="PTHR11905">
    <property type="entry name" value="ADAM A DISINTEGRIN AND METALLOPROTEASE DOMAIN"/>
    <property type="match status" value="1"/>
</dbReference>
<keyword evidence="16" id="KW-1185">Reference proteome</keyword>
<feature type="compositionally biased region" description="Pro residues" evidence="10">
    <location>
        <begin position="1307"/>
        <end position="1317"/>
    </location>
</feature>
<dbReference type="EMBL" id="JXJN01007687">
    <property type="status" value="NOT_ANNOTATED_CDS"/>
    <property type="molecule type" value="Genomic_DNA"/>
</dbReference>
<feature type="compositionally biased region" description="Polar residues" evidence="10">
    <location>
        <begin position="1049"/>
        <end position="1067"/>
    </location>
</feature>
<feature type="region of interest" description="Disordered" evidence="10">
    <location>
        <begin position="1727"/>
        <end position="1747"/>
    </location>
</feature>
<dbReference type="SMART" id="SM00050">
    <property type="entry name" value="DISIN"/>
    <property type="match status" value="1"/>
</dbReference>
<feature type="compositionally biased region" description="Polar residues" evidence="10">
    <location>
        <begin position="1448"/>
        <end position="1459"/>
    </location>
</feature>
<keyword evidence="4" id="KW-0645">Protease</keyword>
<feature type="binding site" evidence="9">
    <location>
        <position position="446"/>
    </location>
    <ligand>
        <name>Zn(2+)</name>
        <dbReference type="ChEBI" id="CHEBI:29105"/>
        <note>catalytic</note>
    </ligand>
</feature>
<dbReference type="CDD" id="cd04269">
    <property type="entry name" value="ZnMc_adamalysin_II_like"/>
    <property type="match status" value="1"/>
</dbReference>
<dbReference type="Pfam" id="PF01421">
    <property type="entry name" value="Reprolysin"/>
    <property type="match status" value="1"/>
</dbReference>
<organism evidence="15 16">
    <name type="scientific">Glossina palpalis gambiensis</name>
    <dbReference type="NCBI Taxonomy" id="67801"/>
    <lineage>
        <taxon>Eukaryota</taxon>
        <taxon>Metazoa</taxon>
        <taxon>Ecdysozoa</taxon>
        <taxon>Arthropoda</taxon>
        <taxon>Hexapoda</taxon>
        <taxon>Insecta</taxon>
        <taxon>Pterygota</taxon>
        <taxon>Neoptera</taxon>
        <taxon>Endopterygota</taxon>
        <taxon>Diptera</taxon>
        <taxon>Brachycera</taxon>
        <taxon>Muscomorpha</taxon>
        <taxon>Hippoboscoidea</taxon>
        <taxon>Glossinidae</taxon>
        <taxon>Glossina</taxon>
    </lineage>
</organism>
<feature type="binding site" evidence="9">
    <location>
        <position position="452"/>
    </location>
    <ligand>
        <name>Zn(2+)</name>
        <dbReference type="ChEBI" id="CHEBI:29105"/>
        <note>catalytic</note>
    </ligand>
</feature>
<dbReference type="GO" id="GO:0004222">
    <property type="term" value="F:metalloendopeptidase activity"/>
    <property type="evidence" value="ECO:0007669"/>
    <property type="project" value="InterPro"/>
</dbReference>
<dbReference type="InterPro" id="IPR024079">
    <property type="entry name" value="MetalloPept_cat_dom_sf"/>
</dbReference>
<keyword evidence="9" id="KW-0479">Metal-binding</keyword>
<keyword evidence="9" id="KW-0862">Zinc</keyword>
<proteinExistence type="predicted"/>
<dbReference type="GO" id="GO:0006509">
    <property type="term" value="P:membrane protein ectodomain proteolysis"/>
    <property type="evidence" value="ECO:0007669"/>
    <property type="project" value="TreeGrafter"/>
</dbReference>
<keyword evidence="2 11" id="KW-0812">Transmembrane</keyword>
<evidence type="ECO:0000313" key="16">
    <source>
        <dbReference type="Proteomes" id="UP000092460"/>
    </source>
</evidence>
<evidence type="ECO:0000256" key="3">
    <source>
        <dbReference type="ARBA" id="ARBA00022989"/>
    </source>
</evidence>
<dbReference type="Pfam" id="PF00200">
    <property type="entry name" value="Disintegrin"/>
    <property type="match status" value="1"/>
</dbReference>
<keyword evidence="8" id="KW-0245">EGF-like domain</keyword>
<feature type="compositionally biased region" description="Polar residues" evidence="10">
    <location>
        <begin position="1688"/>
        <end position="1698"/>
    </location>
</feature>
<dbReference type="PROSITE" id="PS01186">
    <property type="entry name" value="EGF_2"/>
    <property type="match status" value="1"/>
</dbReference>
<accession>A0A1B0B2R1</accession>
<dbReference type="GO" id="GO:0046872">
    <property type="term" value="F:metal ion binding"/>
    <property type="evidence" value="ECO:0007669"/>
    <property type="project" value="UniProtKB-KW"/>
</dbReference>
<evidence type="ECO:0000256" key="5">
    <source>
        <dbReference type="ARBA" id="ARBA00023136"/>
    </source>
</evidence>
<feature type="compositionally biased region" description="Polar residues" evidence="10">
    <location>
        <begin position="1604"/>
        <end position="1614"/>
    </location>
</feature>
<feature type="region of interest" description="Disordered" evidence="10">
    <location>
        <begin position="1301"/>
        <end position="1343"/>
    </location>
</feature>
<dbReference type="SUPFAM" id="SSF55486">
    <property type="entry name" value="Metalloproteases ('zincins'), catalytic domain"/>
    <property type="match status" value="1"/>
</dbReference>
<evidence type="ECO:0000256" key="6">
    <source>
        <dbReference type="ARBA" id="ARBA00023157"/>
    </source>
</evidence>
<protein>
    <recommendedName>
        <fullName evidence="17">Peptidase M12B domain-containing protein</fullName>
    </recommendedName>
</protein>
<comment type="subcellular location">
    <subcellularLocation>
        <location evidence="1">Membrane</location>
        <topology evidence="1">Single-pass membrane protein</topology>
    </subcellularLocation>
</comment>
<feature type="binding site" evidence="9">
    <location>
        <position position="442"/>
    </location>
    <ligand>
        <name>Zn(2+)</name>
        <dbReference type="ChEBI" id="CHEBI:29105"/>
        <note>catalytic</note>
    </ligand>
</feature>
<feature type="region of interest" description="Disordered" evidence="10">
    <location>
        <begin position="1436"/>
        <end position="1497"/>
    </location>
</feature>
<dbReference type="PROSITE" id="PS50214">
    <property type="entry name" value="DISINTEGRIN_2"/>
    <property type="match status" value="1"/>
</dbReference>
<keyword evidence="5 11" id="KW-0472">Membrane</keyword>
<feature type="transmembrane region" description="Helical" evidence="11">
    <location>
        <begin position="132"/>
        <end position="155"/>
    </location>
</feature>
<feature type="disulfide bond" evidence="8">
    <location>
        <begin position="751"/>
        <end position="761"/>
    </location>
</feature>
<dbReference type="InterPro" id="IPR001762">
    <property type="entry name" value="Disintegrin_dom"/>
</dbReference>
<feature type="region of interest" description="Disordered" evidence="10">
    <location>
        <begin position="1639"/>
        <end position="1698"/>
    </location>
</feature>
<feature type="region of interest" description="Disordered" evidence="10">
    <location>
        <begin position="1049"/>
        <end position="1091"/>
    </location>
</feature>
<feature type="compositionally biased region" description="Pro residues" evidence="10">
    <location>
        <begin position="1463"/>
        <end position="1472"/>
    </location>
</feature>
<keyword evidence="3 11" id="KW-1133">Transmembrane helix</keyword>
<feature type="transmembrane region" description="Helical" evidence="11">
    <location>
        <begin position="161"/>
        <end position="181"/>
    </location>
</feature>
<dbReference type="InterPro" id="IPR036436">
    <property type="entry name" value="Disintegrin_dom_sf"/>
</dbReference>
<name>A0A1B0B2R1_9MUSC</name>
<dbReference type="PANTHER" id="PTHR11905:SF159">
    <property type="entry name" value="ADAM METALLOPROTEASE"/>
    <property type="match status" value="1"/>
</dbReference>
<feature type="region of interest" description="Disordered" evidence="10">
    <location>
        <begin position="1385"/>
        <end position="1410"/>
    </location>
</feature>
<reference evidence="16" key="1">
    <citation type="submission" date="2015-01" db="EMBL/GenBank/DDBJ databases">
        <authorList>
            <person name="Aksoy S."/>
            <person name="Warren W."/>
            <person name="Wilson R.K."/>
        </authorList>
    </citation>
    <scope>NUCLEOTIDE SEQUENCE [LARGE SCALE GENOMIC DNA]</scope>
    <source>
        <strain evidence="16">IAEA</strain>
    </source>
</reference>
<dbReference type="Pfam" id="PF08516">
    <property type="entry name" value="ADAM_CR"/>
    <property type="match status" value="1"/>
</dbReference>
<evidence type="ECO:0000256" key="9">
    <source>
        <dbReference type="PROSITE-ProRule" id="PRU00276"/>
    </source>
</evidence>
<dbReference type="PROSITE" id="PS50026">
    <property type="entry name" value="EGF_3"/>
    <property type="match status" value="1"/>
</dbReference>
<evidence type="ECO:0000256" key="10">
    <source>
        <dbReference type="SAM" id="MobiDB-lite"/>
    </source>
</evidence>
<dbReference type="GO" id="GO:0016020">
    <property type="term" value="C:membrane"/>
    <property type="evidence" value="ECO:0007669"/>
    <property type="project" value="UniProtKB-SubCell"/>
</dbReference>
<feature type="domain" description="Disintegrin" evidence="13">
    <location>
        <begin position="508"/>
        <end position="596"/>
    </location>
</feature>
<feature type="active site" evidence="9">
    <location>
        <position position="443"/>
    </location>
</feature>
<evidence type="ECO:0000259" key="12">
    <source>
        <dbReference type="PROSITE" id="PS50026"/>
    </source>
</evidence>
<dbReference type="VEuPathDB" id="VectorBase:GPPI017002"/>
<dbReference type="SUPFAM" id="SSF57552">
    <property type="entry name" value="Blood coagulation inhibitor (disintegrin)"/>
    <property type="match status" value="1"/>
</dbReference>
<feature type="compositionally biased region" description="Polar residues" evidence="10">
    <location>
        <begin position="1396"/>
        <end position="1405"/>
    </location>
</feature>
<dbReference type="InterPro" id="IPR000742">
    <property type="entry name" value="EGF"/>
</dbReference>
<evidence type="ECO:0000259" key="14">
    <source>
        <dbReference type="PROSITE" id="PS50215"/>
    </source>
</evidence>
<dbReference type="Proteomes" id="UP000092460">
    <property type="component" value="Unassembled WGS sequence"/>
</dbReference>
<feature type="region of interest" description="Disordered" evidence="10">
    <location>
        <begin position="1131"/>
        <end position="1177"/>
    </location>
</feature>
<dbReference type="PROSITE" id="PS50215">
    <property type="entry name" value="ADAM_MEPRO"/>
    <property type="match status" value="1"/>
</dbReference>